<dbReference type="Pfam" id="PF09586">
    <property type="entry name" value="YfhO"/>
    <property type="match status" value="1"/>
</dbReference>
<dbReference type="AlphaFoldDB" id="A0A2X4PEG4"/>
<feature type="transmembrane region" description="Helical" evidence="1">
    <location>
        <begin position="213"/>
        <end position="233"/>
    </location>
</feature>
<dbReference type="KEGG" id="pcre:NCTC12858_00072"/>
<name>A0A2X4PEG4_9PORP</name>
<keyword evidence="1" id="KW-1133">Transmembrane helix</keyword>
<feature type="transmembrane region" description="Helical" evidence="1">
    <location>
        <begin position="116"/>
        <end position="134"/>
    </location>
</feature>
<feature type="transmembrane region" description="Helical" evidence="1">
    <location>
        <begin position="21"/>
        <end position="40"/>
    </location>
</feature>
<feature type="transmembrane region" description="Helical" evidence="1">
    <location>
        <begin position="529"/>
        <end position="548"/>
    </location>
</feature>
<accession>A0A2X4PEG4</accession>
<sequence length="850" mass="95467">MTETNQNQQSQNRCPRLWRRYGVPVAVILFFAALSLAYFTPATFQGRELFQQDVAGASGTAQDVRDHEKATGEHSYWTNSLFGGMPMYQISPSYPSTQALQKAQYVGTLRLPFDLLGSYAWLLFAMLGGFYLFMRSLRQKILPSIIGAVMWTFSSYFLILIVAGHIWKLTALCFIPPTIAGMVWCYRGEYLKGGFVTALFVALQILANHVQMSYYFLFVMAALFVAFLVEAIQQKQLKRFGIASLTLLFAGIVGVAINLTNLYHTYQYSQETMRGGSELTLKQQEGGNSASHENKSGLDKDYITRWSYGKGETWSLLVPNVKGGGSGYMGASEKTAEIIIDKVSHPEIRSYVASSNHYWGDQPFTAGPVYVGAFVLTLFIFGCIRVKGPIKWALLAATILSVLLSWGHNLMWLTDLFIDYFPMYNKFRTVSSILVIAEFTIPALAILGLSELLRHPEEALKDKWAIGLSLGLTAGAALLFALSPSLFFDFLSVQEQNHFTQVMAKNPQVYGQVIDSLTSVRMAIFQADAWRSSLIIVLSVIPIVLYLYRKLSAIPTLLLVGAITLIDLWVVDKRYLNDVHFISSQMVKAQAAPKSIADELILADKTPGFRVLNLSVDTFNDATTSRWHHSVGGYHAAKLQRYQDLIDHQLSKRNPRVLAMLNTRYLLIPDEKGQPQVIPNAATYGPAWFVSEIKWVEDANAEMKALDTLDLRNIAVIDKRFDSQTLRSIPKLTDSTARIDIESHTPNKLVYRTESKEPALAVLSEIYYPHGWKATIDGQRVDIVRANYVLRAIAIPAGEHRLELSFEPDSIHRTERIAYVMFYLLVAAAIALVLKQFVHLRAKKMDNKEE</sequence>
<dbReference type="PANTHER" id="PTHR38454:SF1">
    <property type="entry name" value="INTEGRAL MEMBRANE PROTEIN"/>
    <property type="match status" value="1"/>
</dbReference>
<evidence type="ECO:0000313" key="2">
    <source>
        <dbReference type="EMBL" id="SQH72266.1"/>
    </source>
</evidence>
<proteinExistence type="predicted"/>
<feature type="transmembrane region" description="Helical" evidence="1">
    <location>
        <begin position="141"/>
        <end position="159"/>
    </location>
</feature>
<keyword evidence="3" id="KW-1185">Reference proteome</keyword>
<feature type="transmembrane region" description="Helical" evidence="1">
    <location>
        <begin position="465"/>
        <end position="488"/>
    </location>
</feature>
<dbReference type="OrthoDB" id="9772884at2"/>
<feature type="transmembrane region" description="Helical" evidence="1">
    <location>
        <begin position="817"/>
        <end position="838"/>
    </location>
</feature>
<keyword evidence="1" id="KW-0472">Membrane</keyword>
<feature type="transmembrane region" description="Helical" evidence="1">
    <location>
        <begin position="240"/>
        <end position="259"/>
    </location>
</feature>
<feature type="transmembrane region" description="Helical" evidence="1">
    <location>
        <begin position="393"/>
        <end position="413"/>
    </location>
</feature>
<protein>
    <submittedName>
        <fullName evidence="2">Predicted membrane protein</fullName>
    </submittedName>
</protein>
<organism evidence="2 3">
    <name type="scientific">Porphyromonas crevioricanis</name>
    <dbReference type="NCBI Taxonomy" id="393921"/>
    <lineage>
        <taxon>Bacteria</taxon>
        <taxon>Pseudomonadati</taxon>
        <taxon>Bacteroidota</taxon>
        <taxon>Bacteroidia</taxon>
        <taxon>Bacteroidales</taxon>
        <taxon>Porphyromonadaceae</taxon>
        <taxon>Porphyromonas</taxon>
    </lineage>
</organism>
<feature type="transmembrane region" description="Helical" evidence="1">
    <location>
        <begin position="367"/>
        <end position="386"/>
    </location>
</feature>
<evidence type="ECO:0000313" key="3">
    <source>
        <dbReference type="Proteomes" id="UP000249300"/>
    </source>
</evidence>
<dbReference type="Proteomes" id="UP000249300">
    <property type="component" value="Chromosome 1"/>
</dbReference>
<evidence type="ECO:0000256" key="1">
    <source>
        <dbReference type="SAM" id="Phobius"/>
    </source>
</evidence>
<feature type="transmembrane region" description="Helical" evidence="1">
    <location>
        <begin position="553"/>
        <end position="571"/>
    </location>
</feature>
<keyword evidence="1" id="KW-0812">Transmembrane</keyword>
<dbReference type="EMBL" id="LS483447">
    <property type="protein sequence ID" value="SQH72266.1"/>
    <property type="molecule type" value="Genomic_DNA"/>
</dbReference>
<feature type="transmembrane region" description="Helical" evidence="1">
    <location>
        <begin position="433"/>
        <end position="453"/>
    </location>
</feature>
<gene>
    <name evidence="2" type="ORF">NCTC12858_00072</name>
</gene>
<dbReference type="PANTHER" id="PTHR38454">
    <property type="entry name" value="INTEGRAL MEMBRANE PROTEIN-RELATED"/>
    <property type="match status" value="1"/>
</dbReference>
<dbReference type="InterPro" id="IPR018580">
    <property type="entry name" value="Uncharacterised_YfhO"/>
</dbReference>
<dbReference type="RefSeq" id="WP_023939845.1">
    <property type="nucleotide sequence ID" value="NZ_JQJB01000006.1"/>
</dbReference>
<reference evidence="2 3" key="1">
    <citation type="submission" date="2018-06" db="EMBL/GenBank/DDBJ databases">
        <authorList>
            <consortium name="Pathogen Informatics"/>
            <person name="Doyle S."/>
        </authorList>
    </citation>
    <scope>NUCLEOTIDE SEQUENCE [LARGE SCALE GENOMIC DNA]</scope>
    <source>
        <strain evidence="2 3">NCTC12858</strain>
    </source>
</reference>